<dbReference type="UniPathway" id="UPA00219"/>
<dbReference type="PROSITE" id="PS01011">
    <property type="entry name" value="FOLYLPOLYGLU_SYNT_1"/>
    <property type="match status" value="1"/>
</dbReference>
<feature type="binding site" evidence="9">
    <location>
        <begin position="120"/>
        <end position="126"/>
    </location>
    <ligand>
        <name>ATP</name>
        <dbReference type="ChEBI" id="CHEBI:30616"/>
    </ligand>
</feature>
<dbReference type="EC" id="6.3.2.9" evidence="9 10"/>
<dbReference type="GO" id="GO:0004326">
    <property type="term" value="F:tetrahydrofolylpolyglutamate synthase activity"/>
    <property type="evidence" value="ECO:0007669"/>
    <property type="project" value="InterPro"/>
</dbReference>
<dbReference type="GO" id="GO:0008360">
    <property type="term" value="P:regulation of cell shape"/>
    <property type="evidence" value="ECO:0007669"/>
    <property type="project" value="UniProtKB-KW"/>
</dbReference>
<dbReference type="AlphaFoldDB" id="A0A2M7BZP2"/>
<name>A0A2M7BZP2_9BACT</name>
<evidence type="ECO:0000313" key="13">
    <source>
        <dbReference type="EMBL" id="PIV14193.1"/>
    </source>
</evidence>
<dbReference type="Proteomes" id="UP000228816">
    <property type="component" value="Unassembled WGS sequence"/>
</dbReference>
<evidence type="ECO:0000256" key="9">
    <source>
        <dbReference type="HAMAP-Rule" id="MF_00639"/>
    </source>
</evidence>
<dbReference type="Pfam" id="PF02875">
    <property type="entry name" value="Mur_ligase_C"/>
    <property type="match status" value="1"/>
</dbReference>
<proteinExistence type="inferred from homology"/>
<evidence type="ECO:0000256" key="8">
    <source>
        <dbReference type="ARBA" id="ARBA00023306"/>
    </source>
</evidence>
<comment type="catalytic activity">
    <reaction evidence="9 10">
        <text>UDP-N-acetyl-alpha-D-muramoyl-L-alanine + D-glutamate + ATP = UDP-N-acetyl-alpha-D-muramoyl-L-alanyl-D-glutamate + ADP + phosphate + H(+)</text>
        <dbReference type="Rhea" id="RHEA:16429"/>
        <dbReference type="ChEBI" id="CHEBI:15378"/>
        <dbReference type="ChEBI" id="CHEBI:29986"/>
        <dbReference type="ChEBI" id="CHEBI:30616"/>
        <dbReference type="ChEBI" id="CHEBI:43474"/>
        <dbReference type="ChEBI" id="CHEBI:83898"/>
        <dbReference type="ChEBI" id="CHEBI:83900"/>
        <dbReference type="ChEBI" id="CHEBI:456216"/>
        <dbReference type="EC" id="6.3.2.9"/>
    </reaction>
</comment>
<dbReference type="InterPro" id="IPR036565">
    <property type="entry name" value="Mur-like_cat_sf"/>
</dbReference>
<evidence type="ECO:0000259" key="12">
    <source>
        <dbReference type="Pfam" id="PF08245"/>
    </source>
</evidence>
<dbReference type="GO" id="GO:0009252">
    <property type="term" value="P:peptidoglycan biosynthetic process"/>
    <property type="evidence" value="ECO:0007669"/>
    <property type="project" value="UniProtKB-UniRule"/>
</dbReference>
<comment type="pathway">
    <text evidence="2 9 10">Cell wall biogenesis; peptidoglycan biosynthesis.</text>
</comment>
<dbReference type="PANTHER" id="PTHR43692:SF1">
    <property type="entry name" value="UDP-N-ACETYLMURAMOYLALANINE--D-GLUTAMATE LIGASE"/>
    <property type="match status" value="1"/>
</dbReference>
<dbReference type="GO" id="GO:0051301">
    <property type="term" value="P:cell division"/>
    <property type="evidence" value="ECO:0007669"/>
    <property type="project" value="UniProtKB-KW"/>
</dbReference>
<dbReference type="Pfam" id="PF08245">
    <property type="entry name" value="Mur_ligase_M"/>
    <property type="match status" value="1"/>
</dbReference>
<keyword evidence="7 9" id="KW-0067">ATP-binding</keyword>
<evidence type="ECO:0000256" key="1">
    <source>
        <dbReference type="ARBA" id="ARBA00004496"/>
    </source>
</evidence>
<dbReference type="GO" id="GO:0005524">
    <property type="term" value="F:ATP binding"/>
    <property type="evidence" value="ECO:0007669"/>
    <property type="project" value="UniProtKB-UniRule"/>
</dbReference>
<evidence type="ECO:0000256" key="6">
    <source>
        <dbReference type="ARBA" id="ARBA00022741"/>
    </source>
</evidence>
<keyword evidence="9 10" id="KW-0573">Peptidoglycan synthesis</keyword>
<dbReference type="InterPro" id="IPR005762">
    <property type="entry name" value="MurD"/>
</dbReference>
<dbReference type="NCBIfam" id="TIGR01087">
    <property type="entry name" value="murD"/>
    <property type="match status" value="1"/>
</dbReference>
<evidence type="ECO:0000313" key="14">
    <source>
        <dbReference type="Proteomes" id="UP000228816"/>
    </source>
</evidence>
<protein>
    <recommendedName>
        <fullName evidence="9 10">UDP-N-acetylmuramoylalanine--D-glutamate ligase</fullName>
        <ecNumber evidence="9 10">6.3.2.9</ecNumber>
    </recommendedName>
    <alternativeName>
        <fullName evidence="9">D-glutamic acid-adding enzyme</fullName>
    </alternativeName>
    <alternativeName>
        <fullName evidence="9">UDP-N-acetylmuramoyl-L-alanyl-D-glutamate synthetase</fullName>
    </alternativeName>
</protein>
<dbReference type="InterPro" id="IPR036615">
    <property type="entry name" value="Mur_ligase_C_dom_sf"/>
</dbReference>
<dbReference type="HAMAP" id="MF_00639">
    <property type="entry name" value="MurD"/>
    <property type="match status" value="1"/>
</dbReference>
<organism evidence="13 14">
    <name type="scientific">bacterium (Candidatus Gribaldobacteria) CG03_land_8_20_14_0_80_36_40</name>
    <dbReference type="NCBI Taxonomy" id="2014271"/>
    <lineage>
        <taxon>Bacteria</taxon>
        <taxon>Candidatus Gribaldobacteria</taxon>
    </lineage>
</organism>
<dbReference type="SUPFAM" id="SSF53623">
    <property type="entry name" value="MurD-like peptide ligases, catalytic domain"/>
    <property type="match status" value="1"/>
</dbReference>
<dbReference type="Gene3D" id="3.40.50.720">
    <property type="entry name" value="NAD(P)-binding Rossmann-like Domain"/>
    <property type="match status" value="1"/>
</dbReference>
<evidence type="ECO:0000256" key="5">
    <source>
        <dbReference type="ARBA" id="ARBA00022618"/>
    </source>
</evidence>
<dbReference type="InterPro" id="IPR004101">
    <property type="entry name" value="Mur_ligase_C"/>
</dbReference>
<reference evidence="14" key="1">
    <citation type="submission" date="2017-09" db="EMBL/GenBank/DDBJ databases">
        <title>Depth-based differentiation of microbial function through sediment-hosted aquifers and enrichment of novel symbionts in the deep terrestrial subsurface.</title>
        <authorList>
            <person name="Probst A.J."/>
            <person name="Ladd B."/>
            <person name="Jarett J.K."/>
            <person name="Geller-Mcgrath D.E."/>
            <person name="Sieber C.M.K."/>
            <person name="Emerson J.B."/>
            <person name="Anantharaman K."/>
            <person name="Thomas B.C."/>
            <person name="Malmstrom R."/>
            <person name="Stieglmeier M."/>
            <person name="Klingl A."/>
            <person name="Woyke T."/>
            <person name="Ryan C.M."/>
            <person name="Banfield J.F."/>
        </authorList>
    </citation>
    <scope>NUCLEOTIDE SEQUENCE [LARGE SCALE GENOMIC DNA]</scope>
</reference>
<comment type="similarity">
    <text evidence="9">Belongs to the MurCDEF family.</text>
</comment>
<feature type="domain" description="Mur ligase C-terminal" evidence="11">
    <location>
        <begin position="308"/>
        <end position="429"/>
    </location>
</feature>
<keyword evidence="8 9" id="KW-0131">Cell cycle</keyword>
<sequence>MYLNELKNKKILVLGFGKEGKDNYLALRKLFPEKTFAIADKLEFKELPKKTQKLLKQDKQLKLHFGKNYLRSLKNYQLIIKTPGISLRNIRPFLKKKTKVISQTEIFFEYCPGKIIGVTGTKGKGTTSSLIYQILKNGKLRVHLIGNIGRPVFQALLRAKASDIFVYEISSHQLQTLKKSPFIAVFLNLYPDHLDYYKNFKEYCRAKESIARYQTKKDYFIYNSEQKLLREIAKKSKAKRIPIPTNYEFLIHPPKFCKAKFRRAGIRIPLTGKFNLQNIMAAVTVGKIFGVSDRKIIQTIENFKPLPHRLEFVGRYKEIEFYNDSFATIPQATIAALDALGKRVKTLILGGSSKKEIDFPLLAKKILKSKIENLILFPDTGKEIWQEILNLKKKSKNLPKSFFVSSMAEAVKTAYQCTKKGSICLLSPASASFSLFRNYKERGNLFKKDVKSFARS</sequence>
<keyword evidence="5 9" id="KW-0132">Cell division</keyword>
<keyword evidence="6 9" id="KW-0547">Nucleotide-binding</keyword>
<dbReference type="SUPFAM" id="SSF53244">
    <property type="entry name" value="MurD-like peptide ligases, peptide-binding domain"/>
    <property type="match status" value="1"/>
</dbReference>
<evidence type="ECO:0000256" key="3">
    <source>
        <dbReference type="ARBA" id="ARBA00022490"/>
    </source>
</evidence>
<dbReference type="GO" id="GO:0008764">
    <property type="term" value="F:UDP-N-acetylmuramoylalanine-D-glutamate ligase activity"/>
    <property type="evidence" value="ECO:0007669"/>
    <property type="project" value="UniProtKB-UniRule"/>
</dbReference>
<dbReference type="GO" id="GO:0005737">
    <property type="term" value="C:cytoplasm"/>
    <property type="evidence" value="ECO:0007669"/>
    <property type="project" value="UniProtKB-SubCell"/>
</dbReference>
<comment type="function">
    <text evidence="9 10">Cell wall formation. Catalyzes the addition of glutamate to the nucleotide precursor UDP-N-acetylmuramoyl-L-alanine (UMA).</text>
</comment>
<evidence type="ECO:0000256" key="10">
    <source>
        <dbReference type="RuleBase" id="RU003664"/>
    </source>
</evidence>
<keyword evidence="9 10" id="KW-0961">Cell wall biogenesis/degradation</keyword>
<dbReference type="GO" id="GO:0071555">
    <property type="term" value="P:cell wall organization"/>
    <property type="evidence" value="ECO:0007669"/>
    <property type="project" value="UniProtKB-KW"/>
</dbReference>
<dbReference type="Gene3D" id="3.90.190.20">
    <property type="entry name" value="Mur ligase, C-terminal domain"/>
    <property type="match status" value="1"/>
</dbReference>
<comment type="caution">
    <text evidence="13">The sequence shown here is derived from an EMBL/GenBank/DDBJ whole genome shotgun (WGS) entry which is preliminary data.</text>
</comment>
<dbReference type="EMBL" id="PEUS01000008">
    <property type="protein sequence ID" value="PIV14193.1"/>
    <property type="molecule type" value="Genomic_DNA"/>
</dbReference>
<dbReference type="PANTHER" id="PTHR43692">
    <property type="entry name" value="UDP-N-ACETYLMURAMOYLALANINE--D-GLUTAMATE LIGASE"/>
    <property type="match status" value="1"/>
</dbReference>
<evidence type="ECO:0000259" key="11">
    <source>
        <dbReference type="Pfam" id="PF02875"/>
    </source>
</evidence>
<evidence type="ECO:0000256" key="2">
    <source>
        <dbReference type="ARBA" id="ARBA00004752"/>
    </source>
</evidence>
<dbReference type="Gene3D" id="3.40.1190.10">
    <property type="entry name" value="Mur-like, catalytic domain"/>
    <property type="match status" value="1"/>
</dbReference>
<feature type="domain" description="Mur ligase central" evidence="12">
    <location>
        <begin position="118"/>
        <end position="285"/>
    </location>
</feature>
<evidence type="ECO:0000256" key="4">
    <source>
        <dbReference type="ARBA" id="ARBA00022598"/>
    </source>
</evidence>
<keyword evidence="4 9" id="KW-0436">Ligase</keyword>
<evidence type="ECO:0000256" key="7">
    <source>
        <dbReference type="ARBA" id="ARBA00022840"/>
    </source>
</evidence>
<keyword evidence="3 9" id="KW-0963">Cytoplasm</keyword>
<keyword evidence="9 10" id="KW-0133">Cell shape</keyword>
<dbReference type="InterPro" id="IPR013221">
    <property type="entry name" value="Mur_ligase_cen"/>
</dbReference>
<gene>
    <name evidence="9 13" type="primary">murD</name>
    <name evidence="13" type="ORF">COS44_00215</name>
</gene>
<comment type="subcellular location">
    <subcellularLocation>
        <location evidence="1 9 10">Cytoplasm</location>
    </subcellularLocation>
</comment>
<accession>A0A2M7BZP2</accession>
<dbReference type="InterPro" id="IPR018109">
    <property type="entry name" value="Folylpolyglutamate_synth_CS"/>
</dbReference>